<accession>A0A428WJC9</accession>
<dbReference type="Pfam" id="PF22725">
    <property type="entry name" value="GFO_IDH_MocA_C3"/>
    <property type="match status" value="1"/>
</dbReference>
<dbReference type="InterPro" id="IPR000683">
    <property type="entry name" value="Gfo/Idh/MocA-like_OxRdtase_N"/>
</dbReference>
<dbReference type="SUPFAM" id="SSF51735">
    <property type="entry name" value="NAD(P)-binding Rossmann-fold domains"/>
    <property type="match status" value="1"/>
</dbReference>
<evidence type="ECO:0000313" key="5">
    <source>
        <dbReference type="EMBL" id="RSM43181.1"/>
    </source>
</evidence>
<dbReference type="Gene3D" id="3.40.50.720">
    <property type="entry name" value="NAD(P)-binding Rossmann-like Domain"/>
    <property type="match status" value="1"/>
</dbReference>
<dbReference type="EMBL" id="QHHU01000026">
    <property type="protein sequence ID" value="RSM43181.1"/>
    <property type="molecule type" value="Genomic_DNA"/>
</dbReference>
<evidence type="ECO:0000256" key="2">
    <source>
        <dbReference type="ARBA" id="ARBA00023002"/>
    </source>
</evidence>
<proteinExistence type="inferred from homology"/>
<dbReference type="PANTHER" id="PTHR22604">
    <property type="entry name" value="OXIDOREDUCTASES"/>
    <property type="match status" value="1"/>
</dbReference>
<comment type="similarity">
    <text evidence="1">Belongs to the Gfo/Idh/MocA family.</text>
</comment>
<dbReference type="Pfam" id="PF01408">
    <property type="entry name" value="GFO_IDH_MocA"/>
    <property type="match status" value="1"/>
</dbReference>
<keyword evidence="6" id="KW-1185">Reference proteome</keyword>
<evidence type="ECO:0000259" key="3">
    <source>
        <dbReference type="Pfam" id="PF01408"/>
    </source>
</evidence>
<dbReference type="InterPro" id="IPR050984">
    <property type="entry name" value="Gfo/Idh/MocA_domain"/>
</dbReference>
<dbReference type="AlphaFoldDB" id="A0A428WJC9"/>
<dbReference type="SUPFAM" id="SSF55347">
    <property type="entry name" value="Glyceraldehyde-3-phosphate dehydrogenase-like, C-terminal domain"/>
    <property type="match status" value="1"/>
</dbReference>
<comment type="caution">
    <text evidence="5">The sequence shown here is derived from an EMBL/GenBank/DDBJ whole genome shotgun (WGS) entry which is preliminary data.</text>
</comment>
<keyword evidence="2" id="KW-0560">Oxidoreductase</keyword>
<dbReference type="InterPro" id="IPR055170">
    <property type="entry name" value="GFO_IDH_MocA-like_dom"/>
</dbReference>
<dbReference type="InterPro" id="IPR036291">
    <property type="entry name" value="NAD(P)-bd_dom_sf"/>
</dbReference>
<evidence type="ECO:0000256" key="1">
    <source>
        <dbReference type="ARBA" id="ARBA00010928"/>
    </source>
</evidence>
<feature type="domain" description="Gfo/Idh/MocA-like oxidoreductase N-terminal" evidence="3">
    <location>
        <begin position="11"/>
        <end position="130"/>
    </location>
</feature>
<name>A0A428WJC9_AMYBA</name>
<dbReference type="Gene3D" id="3.30.360.10">
    <property type="entry name" value="Dihydrodipicolinate Reductase, domain 2"/>
    <property type="match status" value="1"/>
</dbReference>
<feature type="domain" description="GFO/IDH/MocA-like oxidoreductase" evidence="4">
    <location>
        <begin position="140"/>
        <end position="254"/>
    </location>
</feature>
<dbReference type="GO" id="GO:0016491">
    <property type="term" value="F:oxidoreductase activity"/>
    <property type="evidence" value="ECO:0007669"/>
    <property type="project" value="UniProtKB-KW"/>
</dbReference>
<reference evidence="5 6" key="1">
    <citation type="submission" date="2018-05" db="EMBL/GenBank/DDBJ databases">
        <title>Evolution of GPA BGCs.</title>
        <authorList>
            <person name="Waglechner N."/>
            <person name="Wright G.D."/>
        </authorList>
    </citation>
    <scope>NUCLEOTIDE SEQUENCE [LARGE SCALE GENOMIC DNA]</scope>
    <source>
        <strain evidence="5 6">DSM 5908</strain>
    </source>
</reference>
<protein>
    <submittedName>
        <fullName evidence="5">Gfo/Idh/MocA family oxidoreductase</fullName>
    </submittedName>
</protein>
<sequence>MPRPGDQAPGFTIGVLGAAKIVKEALLAPAAIVDGVEVDAIAARNVGRAEAYAAEHGIARVLPSYEHVLDDPGIDAVYLPAPSALHGYWMRRALDAGKHVLCEKPFTANAGESAEIAELAEDTGLVVMEAFHSRHHPMWTRLTEIVGSGALGEIHEASARFCVTHLDAGAIQWQRELGGGALLDLGCYPVHLLRFLFGEPRVTAARARDIDGVDASMKAELAFPGSVSGHVEASMWAEDARGAELRVTGSAGVLHVRMPYHPHFHGLITLTTEEEVLTEPGNPRTTYSFQLERFRDAVRDGAPVVTDAREATARMHVIDAIYRAAGMQPREPLNPENPSAT</sequence>
<evidence type="ECO:0000259" key="4">
    <source>
        <dbReference type="Pfam" id="PF22725"/>
    </source>
</evidence>
<dbReference type="Proteomes" id="UP000286716">
    <property type="component" value="Unassembled WGS sequence"/>
</dbReference>
<gene>
    <name evidence="5" type="ORF">DMA12_19780</name>
</gene>
<dbReference type="OrthoDB" id="9815825at2"/>
<dbReference type="PANTHER" id="PTHR22604:SF105">
    <property type="entry name" value="TRANS-1,2-DIHYDROBENZENE-1,2-DIOL DEHYDROGENASE"/>
    <property type="match status" value="1"/>
</dbReference>
<dbReference type="GO" id="GO:0000166">
    <property type="term" value="F:nucleotide binding"/>
    <property type="evidence" value="ECO:0007669"/>
    <property type="project" value="InterPro"/>
</dbReference>
<organism evidence="5 6">
    <name type="scientific">Amycolatopsis balhimycina DSM 5908</name>
    <dbReference type="NCBI Taxonomy" id="1081091"/>
    <lineage>
        <taxon>Bacteria</taxon>
        <taxon>Bacillati</taxon>
        <taxon>Actinomycetota</taxon>
        <taxon>Actinomycetes</taxon>
        <taxon>Pseudonocardiales</taxon>
        <taxon>Pseudonocardiaceae</taxon>
        <taxon>Amycolatopsis</taxon>
    </lineage>
</organism>
<evidence type="ECO:0000313" key="6">
    <source>
        <dbReference type="Proteomes" id="UP000286716"/>
    </source>
</evidence>